<keyword evidence="2" id="KW-1133">Transmembrane helix</keyword>
<dbReference type="Proteomes" id="UP000029482">
    <property type="component" value="Chromosome"/>
</dbReference>
<dbReference type="EMBL" id="CP009438">
    <property type="protein sequence ID" value="AIS00257.1"/>
    <property type="molecule type" value="Genomic_DNA"/>
</dbReference>
<evidence type="ECO:0000313" key="3">
    <source>
        <dbReference type="EMBL" id="AIS00257.1"/>
    </source>
</evidence>
<organism evidence="3 4">
    <name type="scientific">Streptomyces glaucescens</name>
    <dbReference type="NCBI Taxonomy" id="1907"/>
    <lineage>
        <taxon>Bacteria</taxon>
        <taxon>Bacillati</taxon>
        <taxon>Actinomycetota</taxon>
        <taxon>Actinomycetes</taxon>
        <taxon>Kitasatosporales</taxon>
        <taxon>Streptomycetaceae</taxon>
        <taxon>Streptomyces</taxon>
    </lineage>
</organism>
<dbReference type="AlphaFoldDB" id="A0A089XEA8"/>
<gene>
    <name evidence="3" type="ORF">SGLAU_21515</name>
</gene>
<keyword evidence="2" id="KW-0812">Transmembrane</keyword>
<keyword evidence="2" id="KW-0472">Membrane</keyword>
<protein>
    <recommendedName>
        <fullName evidence="5">LigA protein</fullName>
    </recommendedName>
</protein>
<evidence type="ECO:0008006" key="5">
    <source>
        <dbReference type="Google" id="ProtNLM"/>
    </source>
</evidence>
<dbReference type="HOGENOM" id="CLU_053850_0_0_11"/>
<sequence>MPVEPTQDPFEDRLGAALRQTGDTFDTDRPALVAAGHTRGRRMRVRRRAAVFGGAASLALVGVGATLVLPGAGQGTDEERTRSAGRTGTAAVASATAAPTPLTGEEMIATLRSLLPAGKVTGATAQGTSTGTPYANVVYDDGQGAGAVAVGLGRVEPDSQSAREMTTCPDKAVFPHDACRTTRLADGSFLMIFQGYEYPDRRVDTKRWQAELVTPEGRHISVSEWNAAAEKDAPVTRPEPPLTPAELGKIATAPAWRGAADAIPVDPKGKPTSGTDLPPGADGTTVVKTLRKLMPKGLKVVSEGGQETEYGYVVVDDGRGATLVQINVQPDMSDVADQLFGPEAETLPDGTKVAVRQGPGEKGGEGVVMWTVDTLRPDGRRVVISAFNSGAQHTPATRETPALTIGQLREIALSEQWLTLL</sequence>
<proteinExistence type="predicted"/>
<dbReference type="STRING" id="1907.SGLAU_21515"/>
<feature type="transmembrane region" description="Helical" evidence="2">
    <location>
        <begin position="49"/>
        <end position="72"/>
    </location>
</feature>
<dbReference type="OrthoDB" id="3686068at2"/>
<dbReference type="eggNOG" id="ENOG5033RRU">
    <property type="taxonomic scope" value="Bacteria"/>
</dbReference>
<name>A0A089XEA8_STRGA</name>
<evidence type="ECO:0000256" key="1">
    <source>
        <dbReference type="SAM" id="MobiDB-lite"/>
    </source>
</evidence>
<dbReference type="KEGG" id="sgu:SGLAU_21515"/>
<feature type="region of interest" description="Disordered" evidence="1">
    <location>
        <begin position="263"/>
        <end position="282"/>
    </location>
</feature>
<reference evidence="4" key="1">
    <citation type="journal article" date="2015" name="J. Biotechnol.">
        <title>Complete genome sequence of the actinobacterium Streptomyces glaucescens GLA.O (DSM 40922) consisting of a linear chromosome and one linear plasmid.</title>
        <authorList>
            <person name="Ortseifen V."/>
            <person name="Winkler A."/>
            <person name="Albersmeier A."/>
            <person name="Wendler S."/>
            <person name="Puhler A."/>
            <person name="Kalinowski J."/>
            <person name="Ruckert C."/>
        </authorList>
    </citation>
    <scope>NUCLEOTIDE SEQUENCE [LARGE SCALE GENOMIC DNA]</scope>
    <source>
        <strain evidence="4">DSM 40922 / GLA O</strain>
    </source>
</reference>
<accession>A0A089XEA8</accession>
<dbReference type="RefSeq" id="WP_043503725.1">
    <property type="nucleotide sequence ID" value="NZ_CP009438.1"/>
</dbReference>
<keyword evidence="4" id="KW-1185">Reference proteome</keyword>
<evidence type="ECO:0000313" key="4">
    <source>
        <dbReference type="Proteomes" id="UP000029482"/>
    </source>
</evidence>
<evidence type="ECO:0000256" key="2">
    <source>
        <dbReference type="SAM" id="Phobius"/>
    </source>
</evidence>